<accession>A0ABR8T4K2</accession>
<evidence type="ECO:0000256" key="1">
    <source>
        <dbReference type="SAM" id="Phobius"/>
    </source>
</evidence>
<evidence type="ECO:0000313" key="3">
    <source>
        <dbReference type="Proteomes" id="UP000608071"/>
    </source>
</evidence>
<comment type="caution">
    <text evidence="2">The sequence shown here is derived from an EMBL/GenBank/DDBJ whole genome shotgun (WGS) entry which is preliminary data.</text>
</comment>
<dbReference type="EMBL" id="JACSQL010000014">
    <property type="protein sequence ID" value="MBD7970688.1"/>
    <property type="molecule type" value="Genomic_DNA"/>
</dbReference>
<name>A0ABR8T4K2_9BACL</name>
<reference evidence="2 3" key="1">
    <citation type="submission" date="2020-08" db="EMBL/GenBank/DDBJ databases">
        <title>A Genomic Blueprint of the Chicken Gut Microbiome.</title>
        <authorList>
            <person name="Gilroy R."/>
            <person name="Ravi A."/>
            <person name="Getino M."/>
            <person name="Pursley I."/>
            <person name="Horton D.L."/>
            <person name="Alikhan N.-F."/>
            <person name="Baker D."/>
            <person name="Gharbi K."/>
            <person name="Hall N."/>
            <person name="Watson M."/>
            <person name="Adriaenssens E.M."/>
            <person name="Foster-Nyarko E."/>
            <person name="Jarju S."/>
            <person name="Secka A."/>
            <person name="Antonio M."/>
            <person name="Oren A."/>
            <person name="Chaudhuri R."/>
            <person name="La Ragione R.M."/>
            <person name="Hildebrand F."/>
            <person name="Pallen M.J."/>
        </authorList>
    </citation>
    <scope>NUCLEOTIDE SEQUENCE [LARGE SCALE GENOMIC DNA]</scope>
    <source>
        <strain evidence="2 3">Sa2BVA9</strain>
    </source>
</reference>
<dbReference type="PANTHER" id="PTHR40070">
    <property type="entry name" value="UPF0478 PROTEIN YTXG"/>
    <property type="match status" value="1"/>
</dbReference>
<feature type="transmembrane region" description="Helical" evidence="1">
    <location>
        <begin position="6"/>
        <end position="22"/>
    </location>
</feature>
<dbReference type="InterPro" id="IPR009293">
    <property type="entry name" value="UPF0478"/>
</dbReference>
<evidence type="ECO:0000313" key="2">
    <source>
        <dbReference type="EMBL" id="MBD7970688.1"/>
    </source>
</evidence>
<keyword evidence="1" id="KW-0812">Transmembrane</keyword>
<proteinExistence type="predicted"/>
<protein>
    <submittedName>
        <fullName evidence="2">DUF948 domain-containing protein</fullName>
    </submittedName>
</protein>
<dbReference type="RefSeq" id="WP_191804010.1">
    <property type="nucleotide sequence ID" value="NZ_JACSQL010000014.1"/>
</dbReference>
<keyword evidence="3" id="KW-1185">Reference proteome</keyword>
<dbReference type="Pfam" id="PF06103">
    <property type="entry name" value="DUF948"/>
    <property type="match status" value="1"/>
</dbReference>
<dbReference type="PANTHER" id="PTHR40070:SF1">
    <property type="entry name" value="UPF0478 PROTEIN YTXG"/>
    <property type="match status" value="1"/>
</dbReference>
<sequence>MLWQISVAIIAVAFAVLVVFLIKTLKTAQESLDNVSKTLKEVQGTIDELGYEVKQTVRHANEITVDVEHKMKQIDPVMVSVRNLGEVLAEVTGAAKQVSSSVMSKFQHKKESGNVVRSSRVAEKQASEVKALPAAGGTSAGIVTPSLAHHENSTSKKWLNYVDIAADTWNKIRR</sequence>
<dbReference type="Proteomes" id="UP000608071">
    <property type="component" value="Unassembled WGS sequence"/>
</dbReference>
<organism evidence="2 3">
    <name type="scientific">Paenibacillus gallinarum</name>
    <dbReference type="NCBI Taxonomy" id="2762232"/>
    <lineage>
        <taxon>Bacteria</taxon>
        <taxon>Bacillati</taxon>
        <taxon>Bacillota</taxon>
        <taxon>Bacilli</taxon>
        <taxon>Bacillales</taxon>
        <taxon>Paenibacillaceae</taxon>
        <taxon>Paenibacillus</taxon>
    </lineage>
</organism>
<keyword evidence="1" id="KW-0472">Membrane</keyword>
<keyword evidence="1" id="KW-1133">Transmembrane helix</keyword>
<gene>
    <name evidence="2" type="ORF">H9647_21725</name>
</gene>